<dbReference type="EC" id="2.7.2.8" evidence="9"/>
<evidence type="ECO:0000256" key="2">
    <source>
        <dbReference type="ARBA" id="ARBA00022571"/>
    </source>
</evidence>
<dbReference type="EMBL" id="JWMF01000007">
    <property type="protein sequence ID" value="KJY50315.1"/>
    <property type="molecule type" value="Genomic_DNA"/>
</dbReference>
<dbReference type="AlphaFoldDB" id="A0A0F4KV68"/>
<accession>A0A0F4KV68</accession>
<keyword evidence="6 9" id="KW-0418">Kinase</keyword>
<comment type="pathway">
    <text evidence="1 9">Amino-acid biosynthesis; L-arginine biosynthesis; N(2)-acetyl-L-ornithine from L-glutamate: step 2/4.</text>
</comment>
<dbReference type="PANTHER" id="PTHR23342">
    <property type="entry name" value="N-ACETYLGLUTAMATE SYNTHASE"/>
    <property type="match status" value="1"/>
</dbReference>
<dbReference type="InterPro" id="IPR041727">
    <property type="entry name" value="NAGK-C"/>
</dbReference>
<protein>
    <recommendedName>
        <fullName evidence="9">Acetylglutamate kinase</fullName>
        <ecNumber evidence="9">2.7.2.8</ecNumber>
    </recommendedName>
    <alternativeName>
        <fullName evidence="9">N-acetyl-L-glutamate 5-phosphotransferase</fullName>
    </alternativeName>
    <alternativeName>
        <fullName evidence="9">NAG kinase</fullName>
        <shortName evidence="9">NAGK</shortName>
    </alternativeName>
</protein>
<comment type="function">
    <text evidence="9">Catalyzes the ATP-dependent phosphorylation of N-acetyl-L-glutamate.</text>
</comment>
<keyword evidence="9" id="KW-0963">Cytoplasm</keyword>
<dbReference type="GO" id="GO:0005737">
    <property type="term" value="C:cytoplasm"/>
    <property type="evidence" value="ECO:0007669"/>
    <property type="project" value="UniProtKB-SubCell"/>
</dbReference>
<feature type="binding site" evidence="9">
    <location>
        <position position="205"/>
    </location>
    <ligand>
        <name>substrate</name>
    </ligand>
</feature>
<evidence type="ECO:0000256" key="3">
    <source>
        <dbReference type="ARBA" id="ARBA00022605"/>
    </source>
</evidence>
<organism evidence="11 12">
    <name type="scientific">Bifidobacterium mellis</name>
    <dbReference type="NCBI Taxonomy" id="1293823"/>
    <lineage>
        <taxon>Bacteria</taxon>
        <taxon>Bacillati</taxon>
        <taxon>Actinomycetota</taxon>
        <taxon>Actinomycetes</taxon>
        <taxon>Bifidobacteriales</taxon>
        <taxon>Bifidobacteriaceae</taxon>
        <taxon>Bifidobacterium</taxon>
    </lineage>
</organism>
<dbReference type="GO" id="GO:0042450">
    <property type="term" value="P:L-arginine biosynthetic process via ornithine"/>
    <property type="evidence" value="ECO:0007669"/>
    <property type="project" value="UniProtKB-UniRule"/>
</dbReference>
<dbReference type="GO" id="GO:0005524">
    <property type="term" value="F:ATP binding"/>
    <property type="evidence" value="ECO:0007669"/>
    <property type="project" value="UniProtKB-UniRule"/>
</dbReference>
<keyword evidence="7 9" id="KW-0067">ATP-binding</keyword>
<feature type="site" description="Transition state stabilizer" evidence="9">
    <location>
        <position position="47"/>
    </location>
</feature>
<keyword evidence="3 9" id="KW-0028">Amino-acid biosynthesis</keyword>
<dbReference type="CDD" id="cd04250">
    <property type="entry name" value="AAK_NAGK-C"/>
    <property type="match status" value="1"/>
</dbReference>
<dbReference type="Pfam" id="PF00696">
    <property type="entry name" value="AA_kinase"/>
    <property type="match status" value="1"/>
</dbReference>
<evidence type="ECO:0000256" key="5">
    <source>
        <dbReference type="ARBA" id="ARBA00022741"/>
    </source>
</evidence>
<proteinExistence type="inferred from homology"/>
<dbReference type="UniPathway" id="UPA00068">
    <property type="reaction ID" value="UER00107"/>
</dbReference>
<dbReference type="HAMAP" id="MF_00082">
    <property type="entry name" value="ArgB"/>
    <property type="match status" value="1"/>
</dbReference>
<evidence type="ECO:0000256" key="1">
    <source>
        <dbReference type="ARBA" id="ARBA00004828"/>
    </source>
</evidence>
<reference evidence="11 12" key="1">
    <citation type="submission" date="2014-12" db="EMBL/GenBank/DDBJ databases">
        <title>Comparative genomics of the lactic acid bacteria isolated from the honey bee gut.</title>
        <authorList>
            <person name="Ellegaard K.M."/>
            <person name="Tamarit D."/>
            <person name="Javelind E."/>
            <person name="Olofsson T."/>
            <person name="Andersson S.G."/>
            <person name="Vasquez A."/>
        </authorList>
    </citation>
    <scope>NUCLEOTIDE SEQUENCE [LARGE SCALE GENOMIC DNA]</scope>
    <source>
        <strain evidence="11 12">Bin7</strain>
    </source>
</reference>
<comment type="caution">
    <text evidence="11">The sequence shown here is derived from an EMBL/GenBank/DDBJ whole genome shotgun (WGS) entry which is preliminary data.</text>
</comment>
<comment type="catalytic activity">
    <reaction evidence="8 9">
        <text>N-acetyl-L-glutamate + ATP = N-acetyl-L-glutamyl 5-phosphate + ADP</text>
        <dbReference type="Rhea" id="RHEA:14629"/>
        <dbReference type="ChEBI" id="CHEBI:30616"/>
        <dbReference type="ChEBI" id="CHEBI:44337"/>
        <dbReference type="ChEBI" id="CHEBI:57936"/>
        <dbReference type="ChEBI" id="CHEBI:456216"/>
        <dbReference type="EC" id="2.7.2.8"/>
    </reaction>
</comment>
<dbReference type="Gene3D" id="3.40.1160.10">
    <property type="entry name" value="Acetylglutamate kinase-like"/>
    <property type="match status" value="1"/>
</dbReference>
<evidence type="ECO:0000256" key="7">
    <source>
        <dbReference type="ARBA" id="ARBA00022840"/>
    </source>
</evidence>
<keyword evidence="4 9" id="KW-0808">Transferase</keyword>
<dbReference type="SUPFAM" id="SSF53633">
    <property type="entry name" value="Carbamate kinase-like"/>
    <property type="match status" value="1"/>
</dbReference>
<comment type="similarity">
    <text evidence="9">Belongs to the acetylglutamate kinase family. ArgB subfamily.</text>
</comment>
<dbReference type="NCBIfam" id="TIGR00761">
    <property type="entry name" value="argB"/>
    <property type="match status" value="1"/>
</dbReference>
<evidence type="ECO:0000259" key="10">
    <source>
        <dbReference type="Pfam" id="PF00696"/>
    </source>
</evidence>
<evidence type="ECO:0000256" key="4">
    <source>
        <dbReference type="ARBA" id="ARBA00022679"/>
    </source>
</evidence>
<feature type="site" description="Transition state stabilizer" evidence="9">
    <location>
        <position position="266"/>
    </location>
</feature>
<dbReference type="PANTHER" id="PTHR23342:SF0">
    <property type="entry name" value="N-ACETYLGLUTAMATE SYNTHASE, MITOCHONDRIAL"/>
    <property type="match status" value="1"/>
</dbReference>
<dbReference type="InterPro" id="IPR037528">
    <property type="entry name" value="ArgB"/>
</dbReference>
<evidence type="ECO:0000256" key="8">
    <source>
        <dbReference type="ARBA" id="ARBA00048141"/>
    </source>
</evidence>
<evidence type="ECO:0000256" key="9">
    <source>
        <dbReference type="HAMAP-Rule" id="MF_00082"/>
    </source>
</evidence>
<dbReference type="PIRSF" id="PIRSF000728">
    <property type="entry name" value="NAGK"/>
    <property type="match status" value="1"/>
</dbReference>
<dbReference type="InterPro" id="IPR004662">
    <property type="entry name" value="AcgluKinase_fam"/>
</dbReference>
<feature type="binding site" evidence="9">
    <location>
        <begin position="82"/>
        <end position="83"/>
    </location>
    <ligand>
        <name>substrate</name>
    </ligand>
</feature>
<evidence type="ECO:0000313" key="11">
    <source>
        <dbReference type="EMBL" id="KJY50315.1"/>
    </source>
</evidence>
<dbReference type="FunFam" id="3.40.1160.10:FF:000004">
    <property type="entry name" value="Acetylglutamate kinase"/>
    <property type="match status" value="1"/>
</dbReference>
<keyword evidence="5 9" id="KW-0547">Nucleotide-binding</keyword>
<keyword evidence="12" id="KW-1185">Reference proteome</keyword>
<comment type="subcellular location">
    <subcellularLocation>
        <location evidence="9">Cytoplasm</location>
    </subcellularLocation>
</comment>
<gene>
    <name evidence="9 11" type="primary">argB</name>
    <name evidence="11" type="ORF">JF70_10080</name>
</gene>
<keyword evidence="2 9" id="KW-0055">Arginine biosynthesis</keyword>
<feature type="domain" description="Aspartate/glutamate/uridylate kinase" evidence="10">
    <location>
        <begin position="42"/>
        <end position="285"/>
    </location>
</feature>
<dbReference type="InterPro" id="IPR001057">
    <property type="entry name" value="Glu/AcGlu_kinase"/>
</dbReference>
<sequence length="321" mass="34010">MRKGKRMADGEQEAEAERALDDVSKAQVLIEALPWLEEFAGQRIVVKYGGHAMVDDHLRRCFAQDMVFLRQVGMHPVVVHGGGPQISAMLQALGIPSVFRGGLRVTTPEIMKVVRMVLTGQVGRDLVGAINAHGPMAVGLSGEDAGLFSAARRTAMVDGHPVDLGLVGEVVAVDASAVEDLIDAGRIPVVSSVAPDEQDATQVLNVNADAAASALAAALGARKLVILTDVEGLYANWPQTDSLISSIGVDRLDGLLGDMKAGMRPKMEACLQAVRAGVSQAHIIDGRQPHSMLTEIFTQNGIGTVVVPGHEMVMRRSHEQG</sequence>
<name>A0A0F4KV68_9BIFI</name>
<evidence type="ECO:0000256" key="6">
    <source>
        <dbReference type="ARBA" id="ARBA00022777"/>
    </source>
</evidence>
<dbReference type="GO" id="GO:0003991">
    <property type="term" value="F:acetylglutamate kinase activity"/>
    <property type="evidence" value="ECO:0007669"/>
    <property type="project" value="UniProtKB-UniRule"/>
</dbReference>
<feature type="binding site" evidence="9">
    <location>
        <position position="104"/>
    </location>
    <ligand>
        <name>substrate</name>
    </ligand>
</feature>
<dbReference type="PRINTS" id="PR00474">
    <property type="entry name" value="GLU5KINASE"/>
</dbReference>
<dbReference type="PATRIC" id="fig|1684.5.peg.1062"/>
<dbReference type="InterPro" id="IPR036393">
    <property type="entry name" value="AceGlu_kinase-like_sf"/>
</dbReference>
<evidence type="ECO:0000313" key="12">
    <source>
        <dbReference type="Proteomes" id="UP000033567"/>
    </source>
</evidence>
<dbReference type="Proteomes" id="UP000033567">
    <property type="component" value="Unassembled WGS sequence"/>
</dbReference>
<dbReference type="InterPro" id="IPR001048">
    <property type="entry name" value="Asp/Glu/Uridylate_kinase"/>
</dbReference>